<organism evidence="1 2">
    <name type="scientific">Vigna mungo</name>
    <name type="common">Black gram</name>
    <name type="synonym">Phaseolus mungo</name>
    <dbReference type="NCBI Taxonomy" id="3915"/>
    <lineage>
        <taxon>Eukaryota</taxon>
        <taxon>Viridiplantae</taxon>
        <taxon>Streptophyta</taxon>
        <taxon>Embryophyta</taxon>
        <taxon>Tracheophyta</taxon>
        <taxon>Spermatophyta</taxon>
        <taxon>Magnoliopsida</taxon>
        <taxon>eudicotyledons</taxon>
        <taxon>Gunneridae</taxon>
        <taxon>Pentapetalae</taxon>
        <taxon>rosids</taxon>
        <taxon>fabids</taxon>
        <taxon>Fabales</taxon>
        <taxon>Fabaceae</taxon>
        <taxon>Papilionoideae</taxon>
        <taxon>50 kb inversion clade</taxon>
        <taxon>NPAAA clade</taxon>
        <taxon>indigoferoid/millettioid clade</taxon>
        <taxon>Phaseoleae</taxon>
        <taxon>Vigna</taxon>
    </lineage>
</organism>
<reference evidence="1 2" key="1">
    <citation type="journal article" date="2023" name="Life. Sci Alliance">
        <title>Evolutionary insights into 3D genome organization and epigenetic landscape of Vigna mungo.</title>
        <authorList>
            <person name="Junaid A."/>
            <person name="Singh B."/>
            <person name="Bhatia S."/>
        </authorList>
    </citation>
    <scope>NUCLEOTIDE SEQUENCE [LARGE SCALE GENOMIC DNA]</scope>
    <source>
        <strain evidence="1">Urdbean</strain>
    </source>
</reference>
<evidence type="ECO:0000313" key="2">
    <source>
        <dbReference type="Proteomes" id="UP001374535"/>
    </source>
</evidence>
<accession>A0AAQ3P0X2</accession>
<sequence>MLGMDNFFCVCVCVWGGKLQSIRAGHFPRIQPMFTDYIWDLVCQKLIFILLKFYQFLFEVCFISNVGNTTTFFRPNCHWRHMVREILSVVSILTKQCCFNFLGQHPCEYITAALPLRYL</sequence>
<keyword evidence="2" id="KW-1185">Reference proteome</keyword>
<proteinExistence type="predicted"/>
<dbReference type="EMBL" id="CP144699">
    <property type="protein sequence ID" value="WVZ19363.1"/>
    <property type="molecule type" value="Genomic_DNA"/>
</dbReference>
<protein>
    <submittedName>
        <fullName evidence="1">Uncharacterized protein</fullName>
    </submittedName>
</protein>
<dbReference type="AlphaFoldDB" id="A0AAQ3P0X2"/>
<dbReference type="Proteomes" id="UP001374535">
    <property type="component" value="Chromosome 2"/>
</dbReference>
<evidence type="ECO:0000313" key="1">
    <source>
        <dbReference type="EMBL" id="WVZ19363.1"/>
    </source>
</evidence>
<gene>
    <name evidence="1" type="ORF">V8G54_006685</name>
</gene>
<name>A0AAQ3P0X2_VIGMU</name>